<dbReference type="InterPro" id="IPR050204">
    <property type="entry name" value="AraC_XylS_family_regulators"/>
</dbReference>
<protein>
    <submittedName>
        <fullName evidence="6">AraC family transcriptional regulator</fullName>
    </submittedName>
</protein>
<dbReference type="SUPFAM" id="SSF46689">
    <property type="entry name" value="Homeodomain-like"/>
    <property type="match status" value="2"/>
</dbReference>
<dbReference type="OrthoDB" id="9812985at2"/>
<evidence type="ECO:0000313" key="6">
    <source>
        <dbReference type="EMBL" id="AUN29477.1"/>
    </source>
</evidence>
<dbReference type="PROSITE" id="PS01124">
    <property type="entry name" value="HTH_ARAC_FAMILY_2"/>
    <property type="match status" value="1"/>
</dbReference>
<dbReference type="InterPro" id="IPR018062">
    <property type="entry name" value="HTH_AraC-typ_CS"/>
</dbReference>
<evidence type="ECO:0000256" key="3">
    <source>
        <dbReference type="ARBA" id="ARBA00023159"/>
    </source>
</evidence>
<dbReference type="Pfam" id="PF12833">
    <property type="entry name" value="HTH_18"/>
    <property type="match status" value="1"/>
</dbReference>
<dbReference type="Gene3D" id="1.10.10.60">
    <property type="entry name" value="Homeodomain-like"/>
    <property type="match status" value="1"/>
</dbReference>
<dbReference type="PROSITE" id="PS00041">
    <property type="entry name" value="HTH_ARAC_FAMILY_1"/>
    <property type="match status" value="1"/>
</dbReference>
<evidence type="ECO:0000256" key="1">
    <source>
        <dbReference type="ARBA" id="ARBA00023015"/>
    </source>
</evidence>
<dbReference type="KEGG" id="ncb:C0V82_03925"/>
<keyword evidence="4" id="KW-0804">Transcription</keyword>
<dbReference type="PANTHER" id="PTHR46796">
    <property type="entry name" value="HTH-TYPE TRANSCRIPTIONAL ACTIVATOR RHAS-RELATED"/>
    <property type="match status" value="1"/>
</dbReference>
<dbReference type="InterPro" id="IPR003313">
    <property type="entry name" value="AraC-bd"/>
</dbReference>
<dbReference type="GO" id="GO:0043565">
    <property type="term" value="F:sequence-specific DNA binding"/>
    <property type="evidence" value="ECO:0007669"/>
    <property type="project" value="InterPro"/>
</dbReference>
<evidence type="ECO:0000256" key="2">
    <source>
        <dbReference type="ARBA" id="ARBA00023125"/>
    </source>
</evidence>
<evidence type="ECO:0000259" key="5">
    <source>
        <dbReference type="PROSITE" id="PS01124"/>
    </source>
</evidence>
<proteinExistence type="predicted"/>
<keyword evidence="3" id="KW-0010">Activator</keyword>
<dbReference type="Proteomes" id="UP000234752">
    <property type="component" value="Chromosome eg_1"/>
</dbReference>
<accession>A0A2K9N8Q2</accession>
<name>A0A2K9N8Q2_9PROT</name>
<dbReference type="SMART" id="SM00342">
    <property type="entry name" value="HTH_ARAC"/>
    <property type="match status" value="1"/>
</dbReference>
<evidence type="ECO:0000313" key="7">
    <source>
        <dbReference type="Proteomes" id="UP000234752"/>
    </source>
</evidence>
<evidence type="ECO:0000256" key="4">
    <source>
        <dbReference type="ARBA" id="ARBA00023163"/>
    </source>
</evidence>
<reference evidence="6 7" key="1">
    <citation type="submission" date="2017-12" db="EMBL/GenBank/DDBJ databases">
        <title>Genomes of bacteria within cyanobacterial aggregates.</title>
        <authorList>
            <person name="Cai H."/>
        </authorList>
    </citation>
    <scope>NUCLEOTIDE SEQUENCE [LARGE SCALE GENOMIC DNA]</scope>
    <source>
        <strain evidence="6 7">TH16</strain>
    </source>
</reference>
<dbReference type="GO" id="GO:0003700">
    <property type="term" value="F:DNA-binding transcription factor activity"/>
    <property type="evidence" value="ECO:0007669"/>
    <property type="project" value="InterPro"/>
</dbReference>
<organism evidence="6 7">
    <name type="scientific">Niveispirillum cyanobacteriorum</name>
    <dbReference type="NCBI Taxonomy" id="1612173"/>
    <lineage>
        <taxon>Bacteria</taxon>
        <taxon>Pseudomonadati</taxon>
        <taxon>Pseudomonadota</taxon>
        <taxon>Alphaproteobacteria</taxon>
        <taxon>Rhodospirillales</taxon>
        <taxon>Azospirillaceae</taxon>
        <taxon>Niveispirillum</taxon>
    </lineage>
</organism>
<dbReference type="AlphaFoldDB" id="A0A2K9N8Q2"/>
<sequence>MARASGPAPECRGWRHWQRRGKLPPVFPTDASPLFQVTRLLTTTLVEVIDSVHDGHGHDVAQEMAAATLVLPYRGLFECHVGDERVVAEPNQVLLLNAGVPVRFSHPVPGGHASLHLTIDPSVLRELPPPGLLQQGEVVRFTRHRLRIDPRAQALTAMLRYSLIQGIAEPLEAESLALTLAQRALGPRTAHLAEGRLGQQKLVDRVKLVLSTDLSRRWTLAEIAAETGGSPVYLTQMFREVEGVPLYRYQTRLRLARALDLMADYDDLTALGLELGFSSHSHFTAAFRQAYGRSPTEFRQSVLKR</sequence>
<keyword evidence="1" id="KW-0805">Transcription regulation</keyword>
<keyword evidence="7" id="KW-1185">Reference proteome</keyword>
<dbReference type="EMBL" id="CP025611">
    <property type="protein sequence ID" value="AUN29477.1"/>
    <property type="molecule type" value="Genomic_DNA"/>
</dbReference>
<dbReference type="SUPFAM" id="SSF51215">
    <property type="entry name" value="Regulatory protein AraC"/>
    <property type="match status" value="1"/>
</dbReference>
<dbReference type="PANTHER" id="PTHR46796:SF6">
    <property type="entry name" value="ARAC SUBFAMILY"/>
    <property type="match status" value="1"/>
</dbReference>
<dbReference type="InterPro" id="IPR037923">
    <property type="entry name" value="HTH-like"/>
</dbReference>
<dbReference type="InterPro" id="IPR018060">
    <property type="entry name" value="HTH_AraC"/>
</dbReference>
<dbReference type="Pfam" id="PF02311">
    <property type="entry name" value="AraC_binding"/>
    <property type="match status" value="1"/>
</dbReference>
<dbReference type="InterPro" id="IPR020449">
    <property type="entry name" value="Tscrpt_reg_AraC-type_HTH"/>
</dbReference>
<dbReference type="InterPro" id="IPR009057">
    <property type="entry name" value="Homeodomain-like_sf"/>
</dbReference>
<keyword evidence="2" id="KW-0238">DNA-binding</keyword>
<feature type="domain" description="HTH araC/xylS-type" evidence="5">
    <location>
        <begin position="204"/>
        <end position="301"/>
    </location>
</feature>
<dbReference type="PRINTS" id="PR00032">
    <property type="entry name" value="HTHARAC"/>
</dbReference>
<gene>
    <name evidence="6" type="ORF">C0V82_03925</name>
</gene>